<sequence length="144" mass="15152">MTLKHSSATTDSAPESAPRRRTAKRAFLGVAAALLMTGSLAVAAPAGAADCPSGHFCAWEHANFDGQRANWSGDDGWWESYIADEDSSWANHGISGPGIKDTVKVYSRAHQGGHMTICVTPGQEVGYNGAANDNGDSHTWAMSC</sequence>
<feature type="compositionally biased region" description="Polar residues" evidence="1">
    <location>
        <begin position="1"/>
        <end position="13"/>
    </location>
</feature>
<feature type="signal peptide" evidence="2">
    <location>
        <begin position="1"/>
        <end position="43"/>
    </location>
</feature>
<reference evidence="4" key="1">
    <citation type="journal article" date="2019" name="Int. J. Syst. Evol. Microbiol.">
        <title>The Global Catalogue of Microorganisms (GCM) 10K type strain sequencing project: providing services to taxonomists for standard genome sequencing and annotation.</title>
        <authorList>
            <consortium name="The Broad Institute Genomics Platform"/>
            <consortium name="The Broad Institute Genome Sequencing Center for Infectious Disease"/>
            <person name="Wu L."/>
            <person name="Ma J."/>
        </authorList>
    </citation>
    <scope>NUCLEOTIDE SEQUENCE [LARGE SCALE GENOMIC DNA]</scope>
    <source>
        <strain evidence="4">CGMCC 4.7349</strain>
    </source>
</reference>
<keyword evidence="4" id="KW-1185">Reference proteome</keyword>
<gene>
    <name evidence="3" type="ORF">GCM10012286_76570</name>
</gene>
<proteinExistence type="predicted"/>
<protein>
    <recommendedName>
        <fullName evidence="5">Peptidase inhibitor family I36 protein</fullName>
    </recommendedName>
</protein>
<keyword evidence="2" id="KW-0732">Signal</keyword>
<feature type="region of interest" description="Disordered" evidence="1">
    <location>
        <begin position="1"/>
        <end position="21"/>
    </location>
</feature>
<dbReference type="Pfam" id="PF03995">
    <property type="entry name" value="Inhibitor_I36"/>
    <property type="match status" value="1"/>
</dbReference>
<evidence type="ECO:0000313" key="4">
    <source>
        <dbReference type="Proteomes" id="UP000656881"/>
    </source>
</evidence>
<accession>A0ABQ2MVC2</accession>
<evidence type="ECO:0000313" key="3">
    <source>
        <dbReference type="EMBL" id="GGO58127.1"/>
    </source>
</evidence>
<evidence type="ECO:0000256" key="2">
    <source>
        <dbReference type="SAM" id="SignalP"/>
    </source>
</evidence>
<feature type="chain" id="PRO_5045041596" description="Peptidase inhibitor family I36 protein" evidence="2">
    <location>
        <begin position="44"/>
        <end position="144"/>
    </location>
</feature>
<evidence type="ECO:0008006" key="5">
    <source>
        <dbReference type="Google" id="ProtNLM"/>
    </source>
</evidence>
<dbReference type="EMBL" id="BMNG01000023">
    <property type="protein sequence ID" value="GGO58127.1"/>
    <property type="molecule type" value="Genomic_DNA"/>
</dbReference>
<comment type="caution">
    <text evidence="3">The sequence shown here is derived from an EMBL/GenBank/DDBJ whole genome shotgun (WGS) entry which is preliminary data.</text>
</comment>
<name>A0ABQ2MVC2_9ACTN</name>
<dbReference type="Proteomes" id="UP000656881">
    <property type="component" value="Unassembled WGS sequence"/>
</dbReference>
<evidence type="ECO:0000256" key="1">
    <source>
        <dbReference type="SAM" id="MobiDB-lite"/>
    </source>
</evidence>
<organism evidence="3 4">
    <name type="scientific">Streptomyces lasiicapitis</name>
    <dbReference type="NCBI Taxonomy" id="1923961"/>
    <lineage>
        <taxon>Bacteria</taxon>
        <taxon>Bacillati</taxon>
        <taxon>Actinomycetota</taxon>
        <taxon>Actinomycetes</taxon>
        <taxon>Kitasatosporales</taxon>
        <taxon>Streptomycetaceae</taxon>
        <taxon>Streptomyces</taxon>
    </lineage>
</organism>